<evidence type="ECO:0000313" key="2">
    <source>
        <dbReference type="Proteomes" id="UP001597362"/>
    </source>
</evidence>
<accession>A0ABW4YGH0</accession>
<protein>
    <submittedName>
        <fullName evidence="1">O-methyltransferase</fullName>
    </submittedName>
</protein>
<dbReference type="InterPro" id="IPR046788">
    <property type="entry name" value="Methyltransf_35"/>
</dbReference>
<proteinExistence type="predicted"/>
<reference evidence="2" key="1">
    <citation type="journal article" date="2019" name="Int. J. Syst. Evol. Microbiol.">
        <title>The Global Catalogue of Microorganisms (GCM) 10K type strain sequencing project: providing services to taxonomists for standard genome sequencing and annotation.</title>
        <authorList>
            <consortium name="The Broad Institute Genomics Platform"/>
            <consortium name="The Broad Institute Genome Sequencing Center for Infectious Disease"/>
            <person name="Wu L."/>
            <person name="Ma J."/>
        </authorList>
    </citation>
    <scope>NUCLEOTIDE SEQUENCE [LARGE SCALE GENOMIC DNA]</scope>
    <source>
        <strain evidence="2">GH52</strain>
    </source>
</reference>
<organism evidence="1 2">
    <name type="scientific">Paenibacillus yanchengensis</name>
    <dbReference type="NCBI Taxonomy" id="2035833"/>
    <lineage>
        <taxon>Bacteria</taxon>
        <taxon>Bacillati</taxon>
        <taxon>Bacillota</taxon>
        <taxon>Bacilli</taxon>
        <taxon>Bacillales</taxon>
        <taxon>Paenibacillaceae</taxon>
        <taxon>Paenibacillus</taxon>
    </lineage>
</organism>
<dbReference type="Pfam" id="PF20553">
    <property type="entry name" value="Methyltransf_35"/>
    <property type="match status" value="1"/>
</dbReference>
<dbReference type="Proteomes" id="UP001597362">
    <property type="component" value="Unassembled WGS sequence"/>
</dbReference>
<dbReference type="RefSeq" id="WP_377769775.1">
    <property type="nucleotide sequence ID" value="NZ_JBHUHO010000008.1"/>
</dbReference>
<dbReference type="EMBL" id="JBHUHO010000008">
    <property type="protein sequence ID" value="MFD2114759.1"/>
    <property type="molecule type" value="Genomic_DNA"/>
</dbReference>
<sequence length="322" mass="37562">MTSSILPYNLRTNKAIDRSIFIEFLIKMNKYQPIDQYTYIGFGATHLEDFKQIHTILGLNKLISIEQDKSIHMRQLFNKPISCIDLRRCSSGEFIQSFDFDENCIIWLDYVSPKQINEQIREFQSVIEKCGIYDIIKVSINSNPDTLGNQSQNEDRDITLQKRLDKLKSRISVFLDEDITSDDMTIQGLPNVLLGALINAANQITRRDDKKFFPVSSFVYTDINHQMLTLTGVLLDKSSDFINDIQLENWKYSFQPDQKIYKINIPDLTLKERLIINSKLPTDTHEEIISELGYQEIPSFEAEVENYVQYYRHFPSFSKVII</sequence>
<gene>
    <name evidence="1" type="ORF">ACFSJH_03220</name>
</gene>
<evidence type="ECO:0000313" key="1">
    <source>
        <dbReference type="EMBL" id="MFD2114759.1"/>
    </source>
</evidence>
<comment type="caution">
    <text evidence="1">The sequence shown here is derived from an EMBL/GenBank/DDBJ whole genome shotgun (WGS) entry which is preliminary data.</text>
</comment>
<keyword evidence="2" id="KW-1185">Reference proteome</keyword>
<name>A0ABW4YGH0_9BACL</name>